<evidence type="ECO:0000313" key="3">
    <source>
        <dbReference type="Proteomes" id="UP000095746"/>
    </source>
</evidence>
<accession>A0A174V0S8</accession>
<evidence type="ECO:0000256" key="1">
    <source>
        <dbReference type="SAM" id="MobiDB-lite"/>
    </source>
</evidence>
<name>A0A174V0S8_FLAPL</name>
<sequence>MANSVRRSSAPNRWEAVPEQKLRTSTHRMPARAATAIQPPSSRTRPSSPVRTPSSIIRAIRVGSSSSQLASSRTNRRAVRQYQR</sequence>
<feature type="region of interest" description="Disordered" evidence="1">
    <location>
        <begin position="1"/>
        <end position="84"/>
    </location>
</feature>
<dbReference type="EMBL" id="CYZT01000847">
    <property type="protein sequence ID" value="CUQ28363.1"/>
    <property type="molecule type" value="Genomic_DNA"/>
</dbReference>
<evidence type="ECO:0000313" key="2">
    <source>
        <dbReference type="EMBL" id="CUQ28363.1"/>
    </source>
</evidence>
<protein>
    <submittedName>
        <fullName evidence="2">Uncharacterized protein</fullName>
    </submittedName>
</protein>
<feature type="compositionally biased region" description="Polar residues" evidence="1">
    <location>
        <begin position="1"/>
        <end position="11"/>
    </location>
</feature>
<feature type="compositionally biased region" description="Polar residues" evidence="1">
    <location>
        <begin position="63"/>
        <end position="73"/>
    </location>
</feature>
<feature type="compositionally biased region" description="Basic residues" evidence="1">
    <location>
        <begin position="74"/>
        <end position="84"/>
    </location>
</feature>
<dbReference type="AlphaFoldDB" id="A0A174V0S8"/>
<proteinExistence type="predicted"/>
<feature type="compositionally biased region" description="Low complexity" evidence="1">
    <location>
        <begin position="39"/>
        <end position="58"/>
    </location>
</feature>
<reference evidence="2 3" key="1">
    <citation type="submission" date="2015-09" db="EMBL/GenBank/DDBJ databases">
        <authorList>
            <consortium name="Pathogen Informatics"/>
        </authorList>
    </citation>
    <scope>NUCLEOTIDE SEQUENCE [LARGE SCALE GENOMIC DNA]</scope>
    <source>
        <strain evidence="2 3">2789STDY5608854</strain>
    </source>
</reference>
<dbReference type="Proteomes" id="UP000095746">
    <property type="component" value="Unassembled WGS sequence"/>
</dbReference>
<organism evidence="2 3">
    <name type="scientific">Flavonifractor plautii</name>
    <name type="common">Fusobacterium plautii</name>
    <dbReference type="NCBI Taxonomy" id="292800"/>
    <lineage>
        <taxon>Bacteria</taxon>
        <taxon>Bacillati</taxon>
        <taxon>Bacillota</taxon>
        <taxon>Clostridia</taxon>
        <taxon>Eubacteriales</taxon>
        <taxon>Oscillospiraceae</taxon>
        <taxon>Flavonifractor</taxon>
    </lineage>
</organism>
<gene>
    <name evidence="2" type="ORF">ERS852411_04195</name>
</gene>